<dbReference type="GO" id="GO:0005525">
    <property type="term" value="F:GTP binding"/>
    <property type="evidence" value="ECO:0007669"/>
    <property type="project" value="UniProtKB-KW"/>
</dbReference>
<sequence>MSESRSQAVRATAIRPEIIDDKSPHCILFILSRLSLYRAHTPDEPFFIGLNGVQGAGKTTLVSALQATLQKEGLETLVCSIDDLYLTHSDQLALAQQYPDNELVQHRGEPGKMFLPFCILFPFSSLLAGRKEGEGETLTGYFPGTHDMNLARELFAALRTSSPTLIPSYDKSLFSGSGDRLPSSSWTPVNQPSQPKIQVIIFEGWCVGFRALSAAAVEAKYASSLSSPDSTLQKHKLEHLLFVNEKLREYDVMTDTFNAFLHIDAQETGFVYEWRLEQEAQLRREKGMGMSDEQVVRFVDGYYPAYELFTGGVREGVLRGKGREGAQLRLVVGRDRRVVEVVRV</sequence>
<proteinExistence type="predicted"/>
<dbReference type="OrthoDB" id="347435at2759"/>
<feature type="domain" description="SRP54-type proteins GTP-binding" evidence="3">
    <location>
        <begin position="48"/>
        <end position="97"/>
    </location>
</feature>
<accession>A0A9P6VJK6</accession>
<dbReference type="SUPFAM" id="SSF52540">
    <property type="entry name" value="P-loop containing nucleoside triphosphate hydrolases"/>
    <property type="match status" value="1"/>
</dbReference>
<evidence type="ECO:0000313" key="5">
    <source>
        <dbReference type="Proteomes" id="UP000785200"/>
    </source>
</evidence>
<protein>
    <submittedName>
        <fullName evidence="4">Meiotically up-regulated 58</fullName>
    </submittedName>
</protein>
<dbReference type="Pfam" id="PF00448">
    <property type="entry name" value="SRP54"/>
    <property type="match status" value="1"/>
</dbReference>
<evidence type="ECO:0000259" key="3">
    <source>
        <dbReference type="Pfam" id="PF00448"/>
    </source>
</evidence>
<dbReference type="Gene3D" id="3.40.50.300">
    <property type="entry name" value="P-loop containing nucleotide triphosphate hydrolases"/>
    <property type="match status" value="2"/>
</dbReference>
<evidence type="ECO:0000313" key="4">
    <source>
        <dbReference type="EMBL" id="KAG0649157.1"/>
    </source>
</evidence>
<dbReference type="InterPro" id="IPR027417">
    <property type="entry name" value="P-loop_NTPase"/>
</dbReference>
<dbReference type="AlphaFoldDB" id="A0A9P6VJK6"/>
<reference evidence="4" key="1">
    <citation type="submission" date="2019-07" db="EMBL/GenBank/DDBJ databases">
        <title>Hyphodiscus hymeniophilus genome sequencing and assembly.</title>
        <authorList>
            <person name="Kramer G."/>
            <person name="Nodwell J."/>
        </authorList>
    </citation>
    <scope>NUCLEOTIDE SEQUENCE</scope>
    <source>
        <strain evidence="4">ATCC 34498</strain>
    </source>
</reference>
<dbReference type="GO" id="GO:0006614">
    <property type="term" value="P:SRP-dependent cotranslational protein targeting to membrane"/>
    <property type="evidence" value="ECO:0007669"/>
    <property type="project" value="InterPro"/>
</dbReference>
<name>A0A9P6VJK6_9HELO</name>
<dbReference type="PANTHER" id="PTHR10285">
    <property type="entry name" value="URIDINE KINASE"/>
    <property type="match status" value="1"/>
</dbReference>
<keyword evidence="1" id="KW-0547">Nucleotide-binding</keyword>
<keyword evidence="2" id="KW-0342">GTP-binding</keyword>
<organism evidence="4 5">
    <name type="scientific">Hyphodiscus hymeniophilus</name>
    <dbReference type="NCBI Taxonomy" id="353542"/>
    <lineage>
        <taxon>Eukaryota</taxon>
        <taxon>Fungi</taxon>
        <taxon>Dikarya</taxon>
        <taxon>Ascomycota</taxon>
        <taxon>Pezizomycotina</taxon>
        <taxon>Leotiomycetes</taxon>
        <taxon>Helotiales</taxon>
        <taxon>Hyphodiscaceae</taxon>
        <taxon>Hyphodiscus</taxon>
    </lineage>
</organism>
<dbReference type="InterPro" id="IPR000897">
    <property type="entry name" value="SRP54_GTPase_dom"/>
</dbReference>
<dbReference type="Proteomes" id="UP000785200">
    <property type="component" value="Unassembled WGS sequence"/>
</dbReference>
<gene>
    <name evidence="4" type="ORF">D0Z07_4153</name>
</gene>
<keyword evidence="5" id="KW-1185">Reference proteome</keyword>
<evidence type="ECO:0000256" key="2">
    <source>
        <dbReference type="ARBA" id="ARBA00023134"/>
    </source>
</evidence>
<evidence type="ECO:0000256" key="1">
    <source>
        <dbReference type="ARBA" id="ARBA00022741"/>
    </source>
</evidence>
<comment type="caution">
    <text evidence="4">The sequence shown here is derived from an EMBL/GenBank/DDBJ whole genome shotgun (WGS) entry which is preliminary data.</text>
</comment>
<dbReference type="EMBL" id="VNKQ01000008">
    <property type="protein sequence ID" value="KAG0649157.1"/>
    <property type="molecule type" value="Genomic_DNA"/>
</dbReference>